<sequence>MNMYIRWTFSDEHEMYIRFSVNLDTQLWTFSDEHDGHEQVCYTIPKCSTTVCNEHPQEIEFSSCRKLRKSISIILNELSYTSLLGAAAPNSLNHESHTKIPLTSAISAPPDKSPLRSYSPILYLKEFAQLFSSDGIQTMFNNLQAATTKEDKWFVLLPGFSSFLNKSN</sequence>
<comment type="caution">
    <text evidence="1">The sequence shown here is derived from an EMBL/GenBank/DDBJ whole genome shotgun (WGS) entry which is preliminary data.</text>
</comment>
<dbReference type="EMBL" id="BPLR01015904">
    <property type="protein sequence ID" value="GIY79565.1"/>
    <property type="molecule type" value="Genomic_DNA"/>
</dbReference>
<dbReference type="Proteomes" id="UP001054945">
    <property type="component" value="Unassembled WGS sequence"/>
</dbReference>
<evidence type="ECO:0000313" key="2">
    <source>
        <dbReference type="Proteomes" id="UP001054945"/>
    </source>
</evidence>
<name>A0AAV4WBY9_CAEEX</name>
<keyword evidence="2" id="KW-1185">Reference proteome</keyword>
<gene>
    <name evidence="1" type="ORF">CEXT_724581</name>
</gene>
<protein>
    <submittedName>
        <fullName evidence="1">Uncharacterized protein</fullName>
    </submittedName>
</protein>
<evidence type="ECO:0000313" key="1">
    <source>
        <dbReference type="EMBL" id="GIY79565.1"/>
    </source>
</evidence>
<reference evidence="1 2" key="1">
    <citation type="submission" date="2021-06" db="EMBL/GenBank/DDBJ databases">
        <title>Caerostris extrusa draft genome.</title>
        <authorList>
            <person name="Kono N."/>
            <person name="Arakawa K."/>
        </authorList>
    </citation>
    <scope>NUCLEOTIDE SEQUENCE [LARGE SCALE GENOMIC DNA]</scope>
</reference>
<organism evidence="1 2">
    <name type="scientific">Caerostris extrusa</name>
    <name type="common">Bark spider</name>
    <name type="synonym">Caerostris bankana</name>
    <dbReference type="NCBI Taxonomy" id="172846"/>
    <lineage>
        <taxon>Eukaryota</taxon>
        <taxon>Metazoa</taxon>
        <taxon>Ecdysozoa</taxon>
        <taxon>Arthropoda</taxon>
        <taxon>Chelicerata</taxon>
        <taxon>Arachnida</taxon>
        <taxon>Araneae</taxon>
        <taxon>Araneomorphae</taxon>
        <taxon>Entelegynae</taxon>
        <taxon>Araneoidea</taxon>
        <taxon>Araneidae</taxon>
        <taxon>Caerostris</taxon>
    </lineage>
</organism>
<dbReference type="AlphaFoldDB" id="A0AAV4WBY9"/>
<accession>A0AAV4WBY9</accession>
<proteinExistence type="predicted"/>